<protein>
    <recommendedName>
        <fullName evidence="4">Lea domain containing protein</fullName>
    </recommendedName>
</protein>
<dbReference type="EMBL" id="CAWUHD010000102">
    <property type="protein sequence ID" value="CAK7231546.1"/>
    <property type="molecule type" value="Genomic_DNA"/>
</dbReference>
<feature type="region of interest" description="Disordered" evidence="1">
    <location>
        <begin position="175"/>
        <end position="251"/>
    </location>
</feature>
<proteinExistence type="predicted"/>
<evidence type="ECO:0000313" key="2">
    <source>
        <dbReference type="EMBL" id="CAK7231546.1"/>
    </source>
</evidence>
<gene>
    <name evidence="2" type="ORF">SEUCBS140593_007963</name>
</gene>
<accession>A0ABP0CKD9</accession>
<evidence type="ECO:0000313" key="3">
    <source>
        <dbReference type="Proteomes" id="UP001642482"/>
    </source>
</evidence>
<comment type="caution">
    <text evidence="2">The sequence shown here is derived from an EMBL/GenBank/DDBJ whole genome shotgun (WGS) entry which is preliminary data.</text>
</comment>
<sequence>MTSPRQFQPPLPSESITPSPIIDEADSSSEDEYDDPPEEEIVEHEHTPVASPRPSSSSSPLPAGEPRVQTHFHDRGKAPAYVAPIPKIPKVGKVSPVNGISTKGRPSFPSDLLAKFTGKVVDEYGDVHEDGPDSPILGRVAGDLPSMVGRSVSNDEGDVVDDDGSLLGYVDQIEGHTPSQTLEEYTGGGASGFRVDGDGNILDAAGNVVGRMNKPEGKGESSQEKKPPQKGDGQPPPVNAESFRQESPSDIFLDVKSTTEGIQLTIRIPTVFPTNGQPPRVPKVSFS</sequence>
<feature type="compositionally biased region" description="Low complexity" evidence="1">
    <location>
        <begin position="52"/>
        <end position="62"/>
    </location>
</feature>
<dbReference type="Pfam" id="PF12396">
    <property type="entry name" value="DUF3659"/>
    <property type="match status" value="1"/>
</dbReference>
<feature type="compositionally biased region" description="Basic and acidic residues" evidence="1">
    <location>
        <begin position="213"/>
        <end position="229"/>
    </location>
</feature>
<evidence type="ECO:0008006" key="4">
    <source>
        <dbReference type="Google" id="ProtNLM"/>
    </source>
</evidence>
<feature type="region of interest" description="Disordered" evidence="1">
    <location>
        <begin position="1"/>
        <end position="84"/>
    </location>
</feature>
<dbReference type="InterPro" id="IPR022124">
    <property type="entry name" value="DUF3659"/>
</dbReference>
<name>A0ABP0CKD9_9PEZI</name>
<dbReference type="Proteomes" id="UP001642482">
    <property type="component" value="Unassembled WGS sequence"/>
</dbReference>
<keyword evidence="3" id="KW-1185">Reference proteome</keyword>
<reference evidence="2 3" key="1">
    <citation type="submission" date="2024-01" db="EMBL/GenBank/DDBJ databases">
        <authorList>
            <person name="Allen C."/>
            <person name="Tagirdzhanova G."/>
        </authorList>
    </citation>
    <scope>NUCLEOTIDE SEQUENCE [LARGE SCALE GENOMIC DNA]</scope>
</reference>
<evidence type="ECO:0000256" key="1">
    <source>
        <dbReference type="SAM" id="MobiDB-lite"/>
    </source>
</evidence>
<organism evidence="2 3">
    <name type="scientific">Sporothrix eucalyptigena</name>
    <dbReference type="NCBI Taxonomy" id="1812306"/>
    <lineage>
        <taxon>Eukaryota</taxon>
        <taxon>Fungi</taxon>
        <taxon>Dikarya</taxon>
        <taxon>Ascomycota</taxon>
        <taxon>Pezizomycotina</taxon>
        <taxon>Sordariomycetes</taxon>
        <taxon>Sordariomycetidae</taxon>
        <taxon>Ophiostomatales</taxon>
        <taxon>Ophiostomataceae</taxon>
        <taxon>Sporothrix</taxon>
    </lineage>
</organism>
<feature type="compositionally biased region" description="Acidic residues" evidence="1">
    <location>
        <begin position="23"/>
        <end position="42"/>
    </location>
</feature>